<accession>A0ACC6PSI9</accession>
<dbReference type="Proteomes" id="UP001377168">
    <property type="component" value="Unassembled WGS sequence"/>
</dbReference>
<keyword evidence="2" id="KW-1185">Reference proteome</keyword>
<organism evidence="1 2">
    <name type="scientific">Streptomyces achmelvichensis</name>
    <dbReference type="NCBI Taxonomy" id="3134111"/>
    <lineage>
        <taxon>Bacteria</taxon>
        <taxon>Bacillati</taxon>
        <taxon>Actinomycetota</taxon>
        <taxon>Actinomycetes</taxon>
        <taxon>Kitasatosporales</taxon>
        <taxon>Streptomycetaceae</taxon>
        <taxon>Streptomyces</taxon>
    </lineage>
</organism>
<evidence type="ECO:0000313" key="1">
    <source>
        <dbReference type="EMBL" id="MEJ8634321.1"/>
    </source>
</evidence>
<reference evidence="1" key="1">
    <citation type="submission" date="2024-03" db="EMBL/GenBank/DDBJ databases">
        <title>Novel Streptomyces species of biotechnological and ecological value are a feature of Machair soil.</title>
        <authorList>
            <person name="Prole J.R."/>
            <person name="Goodfellow M."/>
            <person name="Allenby N."/>
            <person name="Ward A.C."/>
        </authorList>
    </citation>
    <scope>NUCLEOTIDE SEQUENCE</scope>
    <source>
        <strain evidence="1">MS2.AVA.5</strain>
    </source>
</reference>
<protein>
    <submittedName>
        <fullName evidence="1">S26 family signal peptidase</fullName>
    </submittedName>
</protein>
<proteinExistence type="predicted"/>
<name>A0ACC6PSI9_9ACTN</name>
<evidence type="ECO:0000313" key="2">
    <source>
        <dbReference type="Proteomes" id="UP001377168"/>
    </source>
</evidence>
<comment type="caution">
    <text evidence="1">The sequence shown here is derived from an EMBL/GenBank/DDBJ whole genome shotgun (WGS) entry which is preliminary data.</text>
</comment>
<gene>
    <name evidence="1" type="ORF">WKI67_13075</name>
</gene>
<dbReference type="EMBL" id="JBBKAJ010000022">
    <property type="protein sequence ID" value="MEJ8634321.1"/>
    <property type="molecule type" value="Genomic_DNA"/>
</dbReference>
<sequence>MYVLWIAGGLLSITGGVFLAVRRARSSFVIVTVEGTSMTPTLSPGDQVVVKRRRISEIRRRDIVVIQPPKIHDGRYELLDEKQWNIKRVAALPGDPVPDGIPGAQELAQVPQESMVVFGDNHDSIDSRHRGFFPTEHVLGVVIRRLGGREL</sequence>